<sequence length="243" mass="25660">MTTADIHALTGAYALDAVSGAEREAFEQHLSECDSCAQEVRELRETATRLGLAAASDPPAELRARVLGQVRTVRQEPPRTTVTPLRRRDRGGLALRLTSVAAAVLFAAAVALGVIVVRQNDELDQTRARAAEMSEILRAGDARVVTVDKGEDGRMTVAMSRSANRMLLLTDGLPDPPAGKDFQVWTGHGGTMVSAGVLDPSDGEALLEISDFGDADAIGVTLEPEGGSEEPTLPPVMEVPLPA</sequence>
<feature type="region of interest" description="Disordered" evidence="11">
    <location>
        <begin position="224"/>
        <end position="243"/>
    </location>
</feature>
<name>A0ABV9S796_9PSEU</name>
<feature type="domain" description="Anti-sigma-K factor RskA N-terminal" evidence="14">
    <location>
        <begin position="8"/>
        <end position="46"/>
    </location>
</feature>
<dbReference type="Pfam" id="PF10099">
    <property type="entry name" value="RskA_C"/>
    <property type="match status" value="1"/>
</dbReference>
<reference evidence="16" key="1">
    <citation type="journal article" date="2019" name="Int. J. Syst. Evol. Microbiol.">
        <title>The Global Catalogue of Microorganisms (GCM) 10K type strain sequencing project: providing services to taxonomists for standard genome sequencing and annotation.</title>
        <authorList>
            <consortium name="The Broad Institute Genomics Platform"/>
            <consortium name="The Broad Institute Genome Sequencing Center for Infectious Disease"/>
            <person name="Wu L."/>
            <person name="Ma J."/>
        </authorList>
    </citation>
    <scope>NUCLEOTIDE SEQUENCE [LARGE SCALE GENOMIC DNA]</scope>
    <source>
        <strain evidence="16">ZS-22-S1</strain>
    </source>
</reference>
<comment type="caution">
    <text evidence="15">The sequence shown here is derived from an EMBL/GenBank/DDBJ whole genome shotgun (WGS) entry which is preliminary data.</text>
</comment>
<dbReference type="PANTHER" id="PTHR37461">
    <property type="entry name" value="ANTI-SIGMA-K FACTOR RSKA"/>
    <property type="match status" value="1"/>
</dbReference>
<evidence type="ECO:0000256" key="10">
    <source>
        <dbReference type="ARBA" id="ARBA00030803"/>
    </source>
</evidence>
<proteinExistence type="predicted"/>
<evidence type="ECO:0000256" key="9">
    <source>
        <dbReference type="ARBA" id="ARBA00029829"/>
    </source>
</evidence>
<evidence type="ECO:0000256" key="4">
    <source>
        <dbReference type="ARBA" id="ARBA00022692"/>
    </source>
</evidence>
<evidence type="ECO:0000259" key="13">
    <source>
        <dbReference type="Pfam" id="PF10099"/>
    </source>
</evidence>
<evidence type="ECO:0000256" key="6">
    <source>
        <dbReference type="ARBA" id="ARBA00023015"/>
    </source>
</evidence>
<evidence type="ECO:0000256" key="11">
    <source>
        <dbReference type="SAM" id="MobiDB-lite"/>
    </source>
</evidence>
<dbReference type="RefSeq" id="WP_378058461.1">
    <property type="nucleotide sequence ID" value="NZ_JBHSIS010000010.1"/>
</dbReference>
<evidence type="ECO:0000256" key="12">
    <source>
        <dbReference type="SAM" id="Phobius"/>
    </source>
</evidence>
<dbReference type="Pfam" id="PF22618">
    <property type="entry name" value="RskA_N"/>
    <property type="match status" value="1"/>
</dbReference>
<keyword evidence="5 12" id="KW-1133">Transmembrane helix</keyword>
<evidence type="ECO:0000256" key="5">
    <source>
        <dbReference type="ARBA" id="ARBA00022989"/>
    </source>
</evidence>
<keyword evidence="4 12" id="KW-0812">Transmembrane</keyword>
<keyword evidence="16" id="KW-1185">Reference proteome</keyword>
<dbReference type="InterPro" id="IPR051474">
    <property type="entry name" value="Anti-sigma-K/W_factor"/>
</dbReference>
<keyword evidence="7 12" id="KW-0472">Membrane</keyword>
<keyword evidence="3" id="KW-1003">Cell membrane</keyword>
<evidence type="ECO:0000256" key="7">
    <source>
        <dbReference type="ARBA" id="ARBA00023136"/>
    </source>
</evidence>
<keyword evidence="8" id="KW-0804">Transcription</keyword>
<evidence type="ECO:0000256" key="3">
    <source>
        <dbReference type="ARBA" id="ARBA00022475"/>
    </source>
</evidence>
<evidence type="ECO:0000259" key="14">
    <source>
        <dbReference type="Pfam" id="PF22618"/>
    </source>
</evidence>
<dbReference type="Proteomes" id="UP001595859">
    <property type="component" value="Unassembled WGS sequence"/>
</dbReference>
<gene>
    <name evidence="15" type="ORF">ACFPCV_23540</name>
</gene>
<keyword evidence="6" id="KW-0805">Transcription regulation</keyword>
<comment type="subcellular location">
    <subcellularLocation>
        <location evidence="2">Cell membrane</location>
    </subcellularLocation>
    <subcellularLocation>
        <location evidence="1">Membrane</location>
        <topology evidence="1">Single-pass membrane protein</topology>
    </subcellularLocation>
</comment>
<evidence type="ECO:0000256" key="8">
    <source>
        <dbReference type="ARBA" id="ARBA00023163"/>
    </source>
</evidence>
<dbReference type="InterPro" id="IPR018764">
    <property type="entry name" value="RskA_C"/>
</dbReference>
<feature type="domain" description="Anti-sigma K factor RskA C-terminal" evidence="13">
    <location>
        <begin position="100"/>
        <end position="235"/>
    </location>
</feature>
<dbReference type="InterPro" id="IPR041916">
    <property type="entry name" value="Anti_sigma_zinc_sf"/>
</dbReference>
<feature type="transmembrane region" description="Helical" evidence="12">
    <location>
        <begin position="93"/>
        <end position="117"/>
    </location>
</feature>
<organism evidence="15 16">
    <name type="scientific">Actinophytocola glycyrrhizae</name>
    <dbReference type="NCBI Taxonomy" id="2044873"/>
    <lineage>
        <taxon>Bacteria</taxon>
        <taxon>Bacillati</taxon>
        <taxon>Actinomycetota</taxon>
        <taxon>Actinomycetes</taxon>
        <taxon>Pseudonocardiales</taxon>
        <taxon>Pseudonocardiaceae</taxon>
    </lineage>
</organism>
<protein>
    <recommendedName>
        <fullName evidence="10">Regulator of SigK</fullName>
    </recommendedName>
    <alternativeName>
        <fullName evidence="9">Sigma-K anti-sigma factor RskA</fullName>
    </alternativeName>
</protein>
<evidence type="ECO:0000313" key="16">
    <source>
        <dbReference type="Proteomes" id="UP001595859"/>
    </source>
</evidence>
<dbReference type="InterPro" id="IPR053877">
    <property type="entry name" value="RskA_N"/>
</dbReference>
<dbReference type="PANTHER" id="PTHR37461:SF1">
    <property type="entry name" value="ANTI-SIGMA-K FACTOR RSKA"/>
    <property type="match status" value="1"/>
</dbReference>
<evidence type="ECO:0000313" key="15">
    <source>
        <dbReference type="EMBL" id="MFC4856491.1"/>
    </source>
</evidence>
<accession>A0ABV9S796</accession>
<evidence type="ECO:0000256" key="1">
    <source>
        <dbReference type="ARBA" id="ARBA00004167"/>
    </source>
</evidence>
<dbReference type="Gene3D" id="1.10.10.1320">
    <property type="entry name" value="Anti-sigma factor, zinc-finger domain"/>
    <property type="match status" value="1"/>
</dbReference>
<evidence type="ECO:0000256" key="2">
    <source>
        <dbReference type="ARBA" id="ARBA00004236"/>
    </source>
</evidence>
<dbReference type="EMBL" id="JBHSIS010000010">
    <property type="protein sequence ID" value="MFC4856491.1"/>
    <property type="molecule type" value="Genomic_DNA"/>
</dbReference>